<name>A0A375HDS8_9BURK</name>
<organism evidence="1 2">
    <name type="scientific">Cupriavidus neocaledonicus</name>
    <dbReference type="NCBI Taxonomy" id="1040979"/>
    <lineage>
        <taxon>Bacteria</taxon>
        <taxon>Pseudomonadati</taxon>
        <taxon>Pseudomonadota</taxon>
        <taxon>Betaproteobacteria</taxon>
        <taxon>Burkholderiales</taxon>
        <taxon>Burkholderiaceae</taxon>
        <taxon>Cupriavidus</taxon>
    </lineage>
</organism>
<reference evidence="1 2" key="1">
    <citation type="submission" date="2018-01" db="EMBL/GenBank/DDBJ databases">
        <authorList>
            <person name="Clerissi C."/>
        </authorList>
    </citation>
    <scope>NUCLEOTIDE SEQUENCE [LARGE SCALE GENOMIC DNA]</scope>
    <source>
        <strain evidence="1">Cupriavidus taiwanensis STM 6160</strain>
    </source>
</reference>
<accession>A0A375HDS8</accession>
<gene>
    <name evidence="1" type="ORF">CBM2607_20424</name>
</gene>
<dbReference type="EMBL" id="LT984806">
    <property type="protein sequence ID" value="SPD48430.1"/>
    <property type="molecule type" value="Genomic_DNA"/>
</dbReference>
<proteinExistence type="predicted"/>
<protein>
    <submittedName>
        <fullName evidence="1">Uncharacterized protein</fullName>
    </submittedName>
</protein>
<evidence type="ECO:0000313" key="1">
    <source>
        <dbReference type="EMBL" id="SPD48430.1"/>
    </source>
</evidence>
<dbReference type="AlphaFoldDB" id="A0A375HDS8"/>
<sequence>MPAFNVVVRNTEIRHALTRLEML</sequence>
<evidence type="ECO:0000313" key="2">
    <source>
        <dbReference type="Proteomes" id="UP000255168"/>
    </source>
</evidence>
<dbReference type="Proteomes" id="UP000255168">
    <property type="component" value="Chromosome I"/>
</dbReference>